<feature type="region of interest" description="Disordered" evidence="7">
    <location>
        <begin position="503"/>
        <end position="530"/>
    </location>
</feature>
<dbReference type="GO" id="GO:0005254">
    <property type="term" value="F:chloride channel activity"/>
    <property type="evidence" value="ECO:0007669"/>
    <property type="project" value="TreeGrafter"/>
</dbReference>
<feature type="transmembrane region" description="Helical" evidence="6">
    <location>
        <begin position="648"/>
        <end position="669"/>
    </location>
</feature>
<dbReference type="PANTHER" id="PTHR12308:SF51">
    <property type="entry name" value="ANOCTAMIN-8"/>
    <property type="match status" value="1"/>
</dbReference>
<keyword evidence="4 6" id="KW-1133">Transmembrane helix</keyword>
<feature type="region of interest" description="Disordered" evidence="7">
    <location>
        <begin position="690"/>
        <end position="712"/>
    </location>
</feature>
<gene>
    <name evidence="9" type="ORF">P5673_022913</name>
</gene>
<comment type="similarity">
    <text evidence="2 6">Belongs to the anoctamin family.</text>
</comment>
<keyword evidence="3 6" id="KW-0812">Transmembrane</keyword>
<feature type="transmembrane region" description="Helical" evidence="6">
    <location>
        <begin position="351"/>
        <end position="374"/>
    </location>
</feature>
<evidence type="ECO:0000259" key="8">
    <source>
        <dbReference type="Pfam" id="PF04547"/>
    </source>
</evidence>
<dbReference type="PANTHER" id="PTHR12308">
    <property type="entry name" value="ANOCTAMIN"/>
    <property type="match status" value="1"/>
</dbReference>
<accession>A0AAD9UZ27</accession>
<protein>
    <recommendedName>
        <fullName evidence="6">Anoctamin</fullName>
    </recommendedName>
</protein>
<dbReference type="InterPro" id="IPR007632">
    <property type="entry name" value="Anoctamin"/>
</dbReference>
<evidence type="ECO:0000256" key="6">
    <source>
        <dbReference type="RuleBase" id="RU280814"/>
    </source>
</evidence>
<dbReference type="AlphaFoldDB" id="A0AAD9UZ27"/>
<dbReference type="Proteomes" id="UP001249851">
    <property type="component" value="Unassembled WGS sequence"/>
</dbReference>
<feature type="transmembrane region" description="Helical" evidence="6">
    <location>
        <begin position="616"/>
        <end position="636"/>
    </location>
</feature>
<dbReference type="InterPro" id="IPR049452">
    <property type="entry name" value="Anoctamin_TM"/>
</dbReference>
<evidence type="ECO:0000256" key="2">
    <source>
        <dbReference type="ARBA" id="ARBA00009671"/>
    </source>
</evidence>
<feature type="transmembrane region" description="Helical" evidence="6">
    <location>
        <begin position="434"/>
        <end position="457"/>
    </location>
</feature>
<evidence type="ECO:0000256" key="1">
    <source>
        <dbReference type="ARBA" id="ARBA00004141"/>
    </source>
</evidence>
<evidence type="ECO:0000256" key="4">
    <source>
        <dbReference type="ARBA" id="ARBA00022989"/>
    </source>
</evidence>
<feature type="domain" description="Anoctamin transmembrane" evidence="8">
    <location>
        <begin position="234"/>
        <end position="682"/>
    </location>
</feature>
<feature type="transmembrane region" description="Helical" evidence="6">
    <location>
        <begin position="246"/>
        <end position="269"/>
    </location>
</feature>
<feature type="compositionally biased region" description="Polar residues" evidence="7">
    <location>
        <begin position="694"/>
        <end position="703"/>
    </location>
</feature>
<evidence type="ECO:0000256" key="5">
    <source>
        <dbReference type="ARBA" id="ARBA00023136"/>
    </source>
</evidence>
<feature type="transmembrane region" description="Helical" evidence="6">
    <location>
        <begin position="281"/>
        <end position="299"/>
    </location>
</feature>
<keyword evidence="5 6" id="KW-0472">Membrane</keyword>
<comment type="subcellular location">
    <subcellularLocation>
        <location evidence="1 6">Membrane</location>
        <topology evidence="1 6">Multi-pass membrane protein</topology>
    </subcellularLocation>
</comment>
<evidence type="ECO:0000256" key="3">
    <source>
        <dbReference type="ARBA" id="ARBA00022692"/>
    </source>
</evidence>
<sequence>MPIPDRRTSGKEAKTAAKDVFNSNKGEEGSFAKASKFVLSSKLWEHSTPSKTCDVLITFPKKTEDYTVMWLLSRLRARVPDVDVHVFLQQAENLGLKKKLKGGGITDFKYDERMSFEGSDDPTTFFTSGERQSMILEMVNDLRAVQGDELGKIKFVEGQQIGQHFLESQMQNMQQGCIVQISSRTKCVLTTLVPKLLSDGVVEKMFPLHNHDDLAKLRKTWVSAFFKKQPLDDICLYFGVKIAMYFAWLGMYTKWLVAPAVLGIVTFILSSRSEATRDWCILFFNIFNIVWATLFLEAWKRKSAELAYKWGTMDMPSDVLKEPRPLFRGEYKPSEITGRIEPQFPSWKRNIFRYCVSLPVILTSLGVVCLSMLLCFEFQRWVDGMENPPKPLKFAPKIALAVCIGLLDDNYKKVAYHLNDKENYRLQETYENHLIIKLVSFQFFNAFLALFYIAFYIQDMNRLKNQLAALLITKQVVGNVKEALIPFVKQKVKEWKMKKEEAKAKKEKDEKGGKDKAAGNEKSDKPKELDTPLMNQAEIESTMAEYEDTFEDYLEMFIQFGYVVLFSSAFPLAALCALLNNIIEIRSDAFKLCTNLRRPFGERVENIGTWQDAMEVMGVVAVMVNLALLGMGGSVQRMFPNMTVTDRIILIVVLEHLVLGIKFAVAYAIPDIPEWVEHEIAKMEFQRRQALKSAPSTPKSPINPQDKAHTPV</sequence>
<proteinExistence type="inferred from homology"/>
<organism evidence="9 10">
    <name type="scientific">Acropora cervicornis</name>
    <name type="common">Staghorn coral</name>
    <dbReference type="NCBI Taxonomy" id="6130"/>
    <lineage>
        <taxon>Eukaryota</taxon>
        <taxon>Metazoa</taxon>
        <taxon>Cnidaria</taxon>
        <taxon>Anthozoa</taxon>
        <taxon>Hexacorallia</taxon>
        <taxon>Scleractinia</taxon>
        <taxon>Astrocoeniina</taxon>
        <taxon>Acroporidae</taxon>
        <taxon>Acropora</taxon>
    </lineage>
</organism>
<feature type="transmembrane region" description="Helical" evidence="6">
    <location>
        <begin position="560"/>
        <end position="583"/>
    </location>
</feature>
<name>A0AAD9UZ27_ACRCE</name>
<comment type="caution">
    <text evidence="9">The sequence shown here is derived from an EMBL/GenBank/DDBJ whole genome shotgun (WGS) entry which is preliminary data.</text>
</comment>
<reference evidence="9" key="1">
    <citation type="journal article" date="2023" name="G3 (Bethesda)">
        <title>Whole genome assembly and annotation of the endangered Caribbean coral Acropora cervicornis.</title>
        <authorList>
            <person name="Selwyn J.D."/>
            <person name="Vollmer S.V."/>
        </authorList>
    </citation>
    <scope>NUCLEOTIDE SEQUENCE</scope>
    <source>
        <strain evidence="9">K2</strain>
    </source>
</reference>
<evidence type="ECO:0000313" key="9">
    <source>
        <dbReference type="EMBL" id="KAK2555289.1"/>
    </source>
</evidence>
<reference evidence="9" key="2">
    <citation type="journal article" date="2023" name="Science">
        <title>Genomic signatures of disease resistance in endangered staghorn corals.</title>
        <authorList>
            <person name="Vollmer S.V."/>
            <person name="Selwyn J.D."/>
            <person name="Despard B.A."/>
            <person name="Roesel C.L."/>
        </authorList>
    </citation>
    <scope>NUCLEOTIDE SEQUENCE</scope>
    <source>
        <strain evidence="9">K2</strain>
    </source>
</reference>
<keyword evidence="10" id="KW-1185">Reference proteome</keyword>
<comment type="caution">
    <text evidence="6">Lacks conserved residue(s) required for the propagation of feature annotation.</text>
</comment>
<evidence type="ECO:0000256" key="7">
    <source>
        <dbReference type="SAM" id="MobiDB-lite"/>
    </source>
</evidence>
<evidence type="ECO:0000313" key="10">
    <source>
        <dbReference type="Proteomes" id="UP001249851"/>
    </source>
</evidence>
<dbReference type="EMBL" id="JARQWQ010000063">
    <property type="protein sequence ID" value="KAK2555289.1"/>
    <property type="molecule type" value="Genomic_DNA"/>
</dbReference>
<dbReference type="Pfam" id="PF04547">
    <property type="entry name" value="Anoctamin"/>
    <property type="match status" value="1"/>
</dbReference>
<dbReference type="GO" id="GO:0005886">
    <property type="term" value="C:plasma membrane"/>
    <property type="evidence" value="ECO:0007669"/>
    <property type="project" value="TreeGrafter"/>
</dbReference>